<name>A0A0P6Y7S9_9CHLR</name>
<dbReference type="EMBL" id="LGKP01000026">
    <property type="protein sequence ID" value="KPL84943.1"/>
    <property type="molecule type" value="Genomic_DNA"/>
</dbReference>
<evidence type="ECO:0000313" key="2">
    <source>
        <dbReference type="EMBL" id="KPL84943.1"/>
    </source>
</evidence>
<dbReference type="AlphaFoldDB" id="A0A0P6Y7S9"/>
<comment type="caution">
    <text evidence="2">The sequence shown here is derived from an EMBL/GenBank/DDBJ whole genome shotgun (WGS) entry which is preliminary data.</text>
</comment>
<dbReference type="OrthoDB" id="570199at2"/>
<dbReference type="STRING" id="70996.SE18_18910"/>
<accession>A0A0P6Y7S9</accession>
<dbReference type="InterPro" id="IPR025364">
    <property type="entry name" value="DUF4268"/>
</dbReference>
<evidence type="ECO:0000313" key="3">
    <source>
        <dbReference type="Proteomes" id="UP000050277"/>
    </source>
</evidence>
<proteinExistence type="predicted"/>
<organism evidence="2 3">
    <name type="scientific">Herpetosiphon geysericola</name>
    <dbReference type="NCBI Taxonomy" id="70996"/>
    <lineage>
        <taxon>Bacteria</taxon>
        <taxon>Bacillati</taxon>
        <taxon>Chloroflexota</taxon>
        <taxon>Chloroflexia</taxon>
        <taxon>Herpetosiphonales</taxon>
        <taxon>Herpetosiphonaceae</taxon>
        <taxon>Herpetosiphon</taxon>
    </lineage>
</organism>
<evidence type="ECO:0000259" key="1">
    <source>
        <dbReference type="Pfam" id="PF14088"/>
    </source>
</evidence>
<dbReference type="PATRIC" id="fig|70996.4.peg.3054"/>
<feature type="domain" description="DUF4268" evidence="1">
    <location>
        <begin position="180"/>
        <end position="312"/>
    </location>
</feature>
<sequence length="326" mass="38008">MNHLGRLKRVPIHDAWRQAASHFTHWLTQAENIAQLNTATNLELRFEALNKGTGNLRQSLVCYDQRTETKVLIENQLAGSDHAHLGQLLTTASSVKATILIWIAEHFTPEHRATIEWLNQQTLPHLLFFAIELELWQIDDSPFAPHFKLICKPTDWELAITNEPSLPVAPPMNNPSKNIYLGYWMRFNAMLRERNSHLGAKKPHSEPSTSFALGRADCSLQAVLNQRDNWLGVAVMLSGISAKLRFRWLRQQRVAIEQQLGVGLEWRENPLTKEYQIWLIRRNANLHDHQHWADHHVWMIDTLERFYRVFTPLLKQLYIRNEPEHN</sequence>
<dbReference type="Pfam" id="PF14088">
    <property type="entry name" value="DUF4268"/>
    <property type="match status" value="1"/>
</dbReference>
<dbReference type="Proteomes" id="UP000050277">
    <property type="component" value="Unassembled WGS sequence"/>
</dbReference>
<dbReference type="RefSeq" id="WP_054536026.1">
    <property type="nucleotide sequence ID" value="NZ_LGKP01000026.1"/>
</dbReference>
<reference evidence="2 3" key="1">
    <citation type="submission" date="2015-07" db="EMBL/GenBank/DDBJ databases">
        <title>Whole genome sequence of Herpetosiphon geysericola DSM 7119.</title>
        <authorList>
            <person name="Hemp J."/>
            <person name="Ward L.M."/>
            <person name="Pace L.A."/>
            <person name="Fischer W.W."/>
        </authorList>
    </citation>
    <scope>NUCLEOTIDE SEQUENCE [LARGE SCALE GENOMIC DNA]</scope>
    <source>
        <strain evidence="2 3">DSM 7119</strain>
    </source>
</reference>
<protein>
    <recommendedName>
        <fullName evidence="1">DUF4268 domain-containing protein</fullName>
    </recommendedName>
</protein>
<keyword evidence="3" id="KW-1185">Reference proteome</keyword>
<gene>
    <name evidence="2" type="ORF">SE18_18910</name>
</gene>